<evidence type="ECO:0000256" key="1">
    <source>
        <dbReference type="SAM" id="Phobius"/>
    </source>
</evidence>
<dbReference type="Proteomes" id="UP000229699">
    <property type="component" value="Unassembled WGS sequence"/>
</dbReference>
<organism evidence="2 3">
    <name type="scientific">Candidatus Roizmanbacteria bacterium CG22_combo_CG10-13_8_21_14_all_34_12</name>
    <dbReference type="NCBI Taxonomy" id="1974860"/>
    <lineage>
        <taxon>Bacteria</taxon>
        <taxon>Candidatus Roizmaniibacteriota</taxon>
    </lineage>
</organism>
<dbReference type="EMBL" id="PCTC01000014">
    <property type="protein sequence ID" value="PIP63773.1"/>
    <property type="molecule type" value="Genomic_DNA"/>
</dbReference>
<dbReference type="AlphaFoldDB" id="A0A2H0C1H1"/>
<keyword evidence="1" id="KW-1133">Transmembrane helix</keyword>
<accession>A0A2H0C1H1</accession>
<name>A0A2H0C1H1_9BACT</name>
<evidence type="ECO:0000313" key="3">
    <source>
        <dbReference type="Proteomes" id="UP000229699"/>
    </source>
</evidence>
<keyword evidence="1" id="KW-0472">Membrane</keyword>
<evidence type="ECO:0000313" key="2">
    <source>
        <dbReference type="EMBL" id="PIP63773.1"/>
    </source>
</evidence>
<feature type="transmembrane region" description="Helical" evidence="1">
    <location>
        <begin position="42"/>
        <end position="64"/>
    </location>
</feature>
<proteinExistence type="predicted"/>
<reference evidence="2 3" key="1">
    <citation type="submission" date="2017-09" db="EMBL/GenBank/DDBJ databases">
        <title>Depth-based differentiation of microbial function through sediment-hosted aquifers and enrichment of novel symbionts in the deep terrestrial subsurface.</title>
        <authorList>
            <person name="Probst A.J."/>
            <person name="Ladd B."/>
            <person name="Jarett J.K."/>
            <person name="Geller-Mcgrath D.E."/>
            <person name="Sieber C.M."/>
            <person name="Emerson J.B."/>
            <person name="Anantharaman K."/>
            <person name="Thomas B.C."/>
            <person name="Malmstrom R."/>
            <person name="Stieglmeier M."/>
            <person name="Klingl A."/>
            <person name="Woyke T."/>
            <person name="Ryan C.M."/>
            <person name="Banfield J.F."/>
        </authorList>
    </citation>
    <scope>NUCLEOTIDE SEQUENCE [LARGE SCALE GENOMIC DNA]</scope>
    <source>
        <strain evidence="2">CG22_combo_CG10-13_8_21_14_all_34_12</strain>
    </source>
</reference>
<sequence>MILISRKTVLDVITLIFINLTSGWFGLVFVSPGFLGKVSIDAYLKLLTTNLAFGIFGLIISLFLTERNKYYE</sequence>
<protein>
    <submittedName>
        <fullName evidence="2">Uncharacterized protein</fullName>
    </submittedName>
</protein>
<gene>
    <name evidence="2" type="ORF">COW97_00690</name>
</gene>
<feature type="transmembrane region" description="Helical" evidence="1">
    <location>
        <begin position="12"/>
        <end position="30"/>
    </location>
</feature>
<keyword evidence="1" id="KW-0812">Transmembrane</keyword>
<comment type="caution">
    <text evidence="2">The sequence shown here is derived from an EMBL/GenBank/DDBJ whole genome shotgun (WGS) entry which is preliminary data.</text>
</comment>